<name>A0A9Q0JLC1_9ROSI</name>
<evidence type="ECO:0000313" key="7">
    <source>
        <dbReference type="EMBL" id="KAJ4845953.1"/>
    </source>
</evidence>
<comment type="caution">
    <text evidence="7">The sequence shown here is derived from an EMBL/GenBank/DDBJ whole genome shotgun (WGS) entry which is preliminary data.</text>
</comment>
<feature type="domain" description="AAA+ ATPase" evidence="6">
    <location>
        <begin position="42"/>
        <end position="185"/>
    </location>
</feature>
<evidence type="ECO:0000256" key="2">
    <source>
        <dbReference type="ARBA" id="ARBA00022741"/>
    </source>
</evidence>
<evidence type="ECO:0000256" key="1">
    <source>
        <dbReference type="ARBA" id="ARBA00006914"/>
    </source>
</evidence>
<dbReference type="FunFam" id="3.40.50.300:FF:001439">
    <property type="entry name" value="Cell division control protein 48 homolog B"/>
    <property type="match status" value="1"/>
</dbReference>
<dbReference type="GO" id="GO:0016887">
    <property type="term" value="F:ATP hydrolysis activity"/>
    <property type="evidence" value="ECO:0007669"/>
    <property type="project" value="InterPro"/>
</dbReference>
<keyword evidence="7" id="KW-0131">Cell cycle</keyword>
<keyword evidence="7" id="KW-0132">Cell division</keyword>
<evidence type="ECO:0000256" key="3">
    <source>
        <dbReference type="ARBA" id="ARBA00022840"/>
    </source>
</evidence>
<keyword evidence="2 4" id="KW-0547">Nucleotide-binding</keyword>
<evidence type="ECO:0000256" key="4">
    <source>
        <dbReference type="RuleBase" id="RU003651"/>
    </source>
</evidence>
<dbReference type="AlphaFoldDB" id="A0A9Q0JLC1"/>
<reference evidence="7" key="1">
    <citation type="submission" date="2022-02" db="EMBL/GenBank/DDBJ databases">
        <authorList>
            <person name="Henning P.M."/>
            <person name="McCubbin A.G."/>
            <person name="Shore J.S."/>
        </authorList>
    </citation>
    <scope>NUCLEOTIDE SEQUENCE</scope>
    <source>
        <strain evidence="7">F60SS</strain>
        <tissue evidence="7">Leaves</tissue>
    </source>
</reference>
<dbReference type="PROSITE" id="PS00674">
    <property type="entry name" value="AAA"/>
    <property type="match status" value="1"/>
</dbReference>
<dbReference type="OrthoDB" id="5421at2759"/>
<dbReference type="EMBL" id="JAKUCV010001527">
    <property type="protein sequence ID" value="KAJ4845953.1"/>
    <property type="molecule type" value="Genomic_DNA"/>
</dbReference>
<sequence length="605" mass="66135">MEQDCKAEQLIGGNVAALQALRELITYPLLYRREAQKLHLKWPKGLLLYGPPGTGKTSLVRAVVRESGAHLIVVSPHTVHRAFAGESERILREAFSEASTHAMSGNPSVIFIDEIDALCPRRDSRQEQNVRIASQLFALMDANNLSSASLSHVVVVASTNKVDSIDPALRRSGRFDAEVEVTTPTEEERFQILELYTKKLLLDPDVDLKAIAASCNGYVGADLEALCREATMSAVRSSGTNANADVLRLTVEDWKHARTVVGPSMTRGVAVEVPKVSWEDIGGLKDLKKKLQQAVEWPIKYSDACSRLGVQPYRGVLLHGPPGCSKTTLAKAAANAAQASFFSLSGAEVYSMYVGEGEALLRSTFQRARLAAPSIVFFDEVDVLAAKRGSSSSNNVTVGERLLSTLLIEMDGLEQTKGILVLAATNRPQAIDAALMRPGRFDQVLYVPPPDSEARYEILCVHTRNMKFGDDVDLRKIAEDTELFTGAELEGLCREAGIVALRENISATVVLNRHFQTVKESLKPALTRADVEKYSSFMKTKGSTESSSSVNDNKYKKNLWEPAAPAKIGVLGVVVLIAACIFSGLYKVNKDMAWRRVDVAHMTFT</sequence>
<gene>
    <name evidence="7" type="primary">CDC48B</name>
    <name evidence="7" type="ORF">Tsubulata_029198</name>
</gene>
<dbReference type="GO" id="GO:0051301">
    <property type="term" value="P:cell division"/>
    <property type="evidence" value="ECO:0007669"/>
    <property type="project" value="UniProtKB-KW"/>
</dbReference>
<dbReference type="InterPro" id="IPR041569">
    <property type="entry name" value="AAA_lid_3"/>
</dbReference>
<evidence type="ECO:0000256" key="5">
    <source>
        <dbReference type="SAM" id="Phobius"/>
    </source>
</evidence>
<reference evidence="7" key="2">
    <citation type="journal article" date="2023" name="Plants (Basel)">
        <title>Annotation of the Turnera subulata (Passifloraceae) Draft Genome Reveals the S-Locus Evolved after the Divergence of Turneroideae from Passifloroideae in a Stepwise Manner.</title>
        <authorList>
            <person name="Henning P.M."/>
            <person name="Roalson E.H."/>
            <person name="Mir W."/>
            <person name="McCubbin A.G."/>
            <person name="Shore J.S."/>
        </authorList>
    </citation>
    <scope>NUCLEOTIDE SEQUENCE</scope>
    <source>
        <strain evidence="7">F60SS</strain>
    </source>
</reference>
<dbReference type="SUPFAM" id="SSF52540">
    <property type="entry name" value="P-loop containing nucleoside triphosphate hydrolases"/>
    <property type="match status" value="2"/>
</dbReference>
<dbReference type="Pfam" id="PF17862">
    <property type="entry name" value="AAA_lid_3"/>
    <property type="match status" value="2"/>
</dbReference>
<keyword evidence="5" id="KW-0472">Membrane</keyword>
<dbReference type="InterPro" id="IPR027417">
    <property type="entry name" value="P-loop_NTPase"/>
</dbReference>
<keyword evidence="5" id="KW-0812">Transmembrane</keyword>
<feature type="transmembrane region" description="Helical" evidence="5">
    <location>
        <begin position="568"/>
        <end position="586"/>
    </location>
</feature>
<dbReference type="PRINTS" id="PR00830">
    <property type="entry name" value="ENDOLAPTASE"/>
</dbReference>
<protein>
    <submittedName>
        <fullName evidence="7">Cell division control protein 48 B</fullName>
    </submittedName>
</protein>
<dbReference type="Pfam" id="PF00004">
    <property type="entry name" value="AAA"/>
    <property type="match status" value="2"/>
</dbReference>
<keyword evidence="8" id="KW-1185">Reference proteome</keyword>
<dbReference type="PANTHER" id="PTHR23077:SF117">
    <property type="entry name" value="AAA+ ATPASE DOMAIN-CONTAINING PROTEIN"/>
    <property type="match status" value="1"/>
</dbReference>
<dbReference type="GO" id="GO:0005524">
    <property type="term" value="F:ATP binding"/>
    <property type="evidence" value="ECO:0007669"/>
    <property type="project" value="UniProtKB-KW"/>
</dbReference>
<keyword evidence="5" id="KW-1133">Transmembrane helix</keyword>
<dbReference type="InterPro" id="IPR050168">
    <property type="entry name" value="AAA_ATPase_domain"/>
</dbReference>
<evidence type="ECO:0000313" key="8">
    <source>
        <dbReference type="Proteomes" id="UP001141552"/>
    </source>
</evidence>
<dbReference type="PANTHER" id="PTHR23077">
    <property type="entry name" value="AAA-FAMILY ATPASE"/>
    <property type="match status" value="1"/>
</dbReference>
<comment type="similarity">
    <text evidence="1 4">Belongs to the AAA ATPase family.</text>
</comment>
<dbReference type="SMART" id="SM00382">
    <property type="entry name" value="AAA"/>
    <property type="match status" value="2"/>
</dbReference>
<accession>A0A9Q0JLC1</accession>
<dbReference type="InterPro" id="IPR003960">
    <property type="entry name" value="ATPase_AAA_CS"/>
</dbReference>
<dbReference type="InterPro" id="IPR003959">
    <property type="entry name" value="ATPase_AAA_core"/>
</dbReference>
<keyword evidence="3 4" id="KW-0067">ATP-binding</keyword>
<dbReference type="FunFam" id="1.10.8.60:FF:000038">
    <property type="entry name" value="spermatogenesis-associated protein 5-like protein 1"/>
    <property type="match status" value="1"/>
</dbReference>
<evidence type="ECO:0000259" key="6">
    <source>
        <dbReference type="SMART" id="SM00382"/>
    </source>
</evidence>
<feature type="domain" description="AAA+ ATPase" evidence="6">
    <location>
        <begin position="312"/>
        <end position="451"/>
    </location>
</feature>
<dbReference type="Gene3D" id="3.40.50.300">
    <property type="entry name" value="P-loop containing nucleotide triphosphate hydrolases"/>
    <property type="match status" value="2"/>
</dbReference>
<dbReference type="InterPro" id="IPR003593">
    <property type="entry name" value="AAA+_ATPase"/>
</dbReference>
<organism evidence="7 8">
    <name type="scientific">Turnera subulata</name>
    <dbReference type="NCBI Taxonomy" id="218843"/>
    <lineage>
        <taxon>Eukaryota</taxon>
        <taxon>Viridiplantae</taxon>
        <taxon>Streptophyta</taxon>
        <taxon>Embryophyta</taxon>
        <taxon>Tracheophyta</taxon>
        <taxon>Spermatophyta</taxon>
        <taxon>Magnoliopsida</taxon>
        <taxon>eudicotyledons</taxon>
        <taxon>Gunneridae</taxon>
        <taxon>Pentapetalae</taxon>
        <taxon>rosids</taxon>
        <taxon>fabids</taxon>
        <taxon>Malpighiales</taxon>
        <taxon>Passifloraceae</taxon>
        <taxon>Turnera</taxon>
    </lineage>
</organism>
<dbReference type="Proteomes" id="UP001141552">
    <property type="component" value="Unassembled WGS sequence"/>
</dbReference>
<dbReference type="Gene3D" id="1.10.8.60">
    <property type="match status" value="2"/>
</dbReference>
<proteinExistence type="inferred from homology"/>
<dbReference type="FunFam" id="3.40.50.300:FF:001107">
    <property type="entry name" value="Cell division control protein 48-B-like protein"/>
    <property type="match status" value="1"/>
</dbReference>